<dbReference type="EMBL" id="SRYB01000022">
    <property type="protein sequence ID" value="TGY77627.1"/>
    <property type="molecule type" value="Genomic_DNA"/>
</dbReference>
<reference evidence="1" key="1">
    <citation type="submission" date="2019-04" db="EMBL/GenBank/DDBJ databases">
        <title>Microbes associate with the intestines of laboratory mice.</title>
        <authorList>
            <person name="Navarre W."/>
            <person name="Wong E."/>
            <person name="Huang K."/>
            <person name="Tropini C."/>
            <person name="Ng K."/>
            <person name="Yu B."/>
        </authorList>
    </citation>
    <scope>NUCLEOTIDE SEQUENCE</scope>
    <source>
        <strain evidence="1">NM04_E33</strain>
    </source>
</reference>
<protein>
    <submittedName>
        <fullName evidence="1">Restriction endonuclease subunit R</fullName>
    </submittedName>
</protein>
<comment type="caution">
    <text evidence="1">The sequence shown here is derived from an EMBL/GenBank/DDBJ whole genome shotgun (WGS) entry which is preliminary data.</text>
</comment>
<name>A0AC61RCB1_9BACT</name>
<keyword evidence="1" id="KW-0540">Nuclease</keyword>
<dbReference type="Proteomes" id="UP000306319">
    <property type="component" value="Unassembled WGS sequence"/>
</dbReference>
<organism evidence="1 2">
    <name type="scientific">Lepagella muris</name>
    <dbReference type="NCBI Taxonomy" id="3032870"/>
    <lineage>
        <taxon>Bacteria</taxon>
        <taxon>Pseudomonadati</taxon>
        <taxon>Bacteroidota</taxon>
        <taxon>Bacteroidia</taxon>
        <taxon>Bacteroidales</taxon>
        <taxon>Muribaculaceae</taxon>
        <taxon>Lepagella</taxon>
    </lineage>
</organism>
<proteinExistence type="predicted"/>
<accession>A0AC61RCB1</accession>
<evidence type="ECO:0000313" key="1">
    <source>
        <dbReference type="EMBL" id="TGY77627.1"/>
    </source>
</evidence>
<evidence type="ECO:0000313" key="2">
    <source>
        <dbReference type="Proteomes" id="UP000306319"/>
    </source>
</evidence>
<keyword evidence="1" id="KW-0378">Hydrolase</keyword>
<gene>
    <name evidence="1" type="ORF">E5331_13690</name>
</gene>
<keyword evidence="1" id="KW-0255">Endonuclease</keyword>
<sequence length="1020" mass="116035">MKFKFKIQSYQTEAVKNTTDIFTGQPNRDASKYRRDLGKRIKGVIHFDGDDDGYRNADVELTSKQLLENLHSVQTAAGVQLSKSLSNIEGLGAVNLDVEMETGTGKTYVYIKTMFELNKLYGWSKFIIVVPSIAIREGVAKSFRMLEEHFMEQYGKKARWFVYNSSNLNQLDQFSQDAGLNVMIINTQAFATSMKEGGRSKESRIIYSKRDEFASRRPIDVIAANRPVIIMDEPQKMEGAATQTALKKFNPLFVLNYSATHKTKHDTVYALDALDAYRERLVKRIKVIGFELKNLRGTNGYMYLDNIILSPSKPPMARISIEVKNVAGEPRRHFKTFGVGDSLFIESNELLQYKDYTIAEIFPGSNTQPVGYVTFTNGVTLRRGDVVGDTNELHMQRVQIRETIKAHFEKERLLFKKGIKCLSLFFIDEVVKYRSYDSVGNPVKGIFQQIFEEEYARLVNDEFHIFDEEYNKYLRRFAPYQTHRGYFSIDKKGKMIDTKTKRGSDISEEASDYDLILRDKERLLSFDEPTRFIFSHSALREGWDNPNVFQICTLRHSNSTTAKRQEVGRGLRICVDKNGIRQDKELLGDEVHNINVLTVIANESYANFTKDLQRETREALRERASKASTNYFEGKTIKVDGLPHVITDSEAARIMIYLEDNDYVDDTGDITPKYHEDVADGSVAPYGEKLAPIAEGVTRLINSIFDPSLLEDMTENGGKTKLPEPKLNANFAKPEFQALWKAINHRYVYTVSYDSVELIDNAILHLNTDELKVRTLLYIKIEGQQDVEDVTQFGDTKSTSNELTDVSTSSVKYDLIGQVAKGANITRRTAAKILQGLSPAKLALFRNNPEEFIRKVVEIIREQKATMIVDHIHYHLTEGKYNSDIFTAASRADFDKAVQSSKHITDYVVSDSKGERDFAHDLDEANEVAVYAKLPRTFSIPTPVGNYAPDWAIAMQKGDVKHIFFIAETKGSLQSMQLNAIENAKIDCCAQLFEEISTDNVKYHKVTCYQDLIDAMTSAK</sequence>
<keyword evidence="2" id="KW-1185">Reference proteome</keyword>